<organism evidence="3">
    <name type="scientific">Thermoleptolyngbya oregonensis NK1-22</name>
    <dbReference type="NCBI Taxonomy" id="2547457"/>
    <lineage>
        <taxon>Bacteria</taxon>
        <taxon>Bacillati</taxon>
        <taxon>Cyanobacteriota</taxon>
        <taxon>Cyanophyceae</taxon>
        <taxon>Oculatellales</taxon>
        <taxon>Oculatellaceae</taxon>
        <taxon>Thermoleptolyngbya</taxon>
    </lineage>
</organism>
<dbReference type="SUPFAM" id="SSF143120">
    <property type="entry name" value="YefM-like"/>
    <property type="match status" value="1"/>
</dbReference>
<dbReference type="Pfam" id="PF02604">
    <property type="entry name" value="PhdYeFM_antitox"/>
    <property type="match status" value="1"/>
</dbReference>
<dbReference type="NCBIfam" id="TIGR01552">
    <property type="entry name" value="phd_fam"/>
    <property type="match status" value="1"/>
</dbReference>
<protein>
    <recommendedName>
        <fullName evidence="2">Antitoxin</fullName>
    </recommendedName>
</protein>
<dbReference type="InterPro" id="IPR036165">
    <property type="entry name" value="YefM-like_sf"/>
</dbReference>
<proteinExistence type="inferred from homology"/>
<dbReference type="PANTHER" id="PTHR35377:SF7">
    <property type="entry name" value="SSL1004 PROTEIN"/>
    <property type="match status" value="1"/>
</dbReference>
<accession>A0AA96YA02</accession>
<evidence type="ECO:0000256" key="1">
    <source>
        <dbReference type="ARBA" id="ARBA00009981"/>
    </source>
</evidence>
<name>A0AA96YA02_9CYAN</name>
<dbReference type="KEGG" id="tog:HNI00_12340"/>
<dbReference type="InterPro" id="IPR051416">
    <property type="entry name" value="phD-YefM_TA_antitoxins"/>
</dbReference>
<dbReference type="PANTHER" id="PTHR35377">
    <property type="entry name" value="ANTITOXIN VAPB49-RELATED-RELATED"/>
    <property type="match status" value="1"/>
</dbReference>
<reference evidence="3" key="1">
    <citation type="submission" date="2020-05" db="EMBL/GenBank/DDBJ databases">
        <authorList>
            <person name="Zhu T."/>
            <person name="Keshari N."/>
            <person name="Lu X."/>
        </authorList>
    </citation>
    <scope>NUCLEOTIDE SEQUENCE</scope>
    <source>
        <strain evidence="3">NK1-22</strain>
    </source>
</reference>
<evidence type="ECO:0000256" key="2">
    <source>
        <dbReference type="RuleBase" id="RU362080"/>
    </source>
</evidence>
<gene>
    <name evidence="3" type="ORF">HNI00_12340</name>
</gene>
<sequence length="81" mass="8807">METVNIHQAKTHLSRLLARVEQGEEIVIANRGVPVAKLVPFQTTLNRRSSLGQDRGILTMPDDFNAPLPEGILAAFEGGAE</sequence>
<dbReference type="AlphaFoldDB" id="A0AA96YA02"/>
<dbReference type="Gene3D" id="3.40.1620.10">
    <property type="entry name" value="YefM-like domain"/>
    <property type="match status" value="1"/>
</dbReference>
<comment type="similarity">
    <text evidence="1 2">Belongs to the phD/YefM antitoxin family.</text>
</comment>
<dbReference type="EMBL" id="CP053540">
    <property type="protein sequence ID" value="WOB43853.1"/>
    <property type="molecule type" value="Genomic_DNA"/>
</dbReference>
<dbReference type="InterPro" id="IPR006442">
    <property type="entry name" value="Antitoxin_Phd/YefM"/>
</dbReference>
<comment type="function">
    <text evidence="2">Antitoxin component of a type II toxin-antitoxin (TA) system.</text>
</comment>
<evidence type="ECO:0000313" key="3">
    <source>
        <dbReference type="EMBL" id="WOB43853.1"/>
    </source>
</evidence>
<dbReference type="RefSeq" id="WP_420156207.1">
    <property type="nucleotide sequence ID" value="NZ_CP053540.1"/>
</dbReference>